<gene>
    <name evidence="1" type="ORF">SARC_17693</name>
</gene>
<dbReference type="EMBL" id="KQ253313">
    <property type="protein sequence ID" value="KNC69789.1"/>
    <property type="molecule type" value="Genomic_DNA"/>
</dbReference>
<evidence type="ECO:0000313" key="1">
    <source>
        <dbReference type="EMBL" id="KNC69789.1"/>
    </source>
</evidence>
<proteinExistence type="predicted"/>
<sequence length="71" mass="8140">MFNVQVRVSENAALHPQGVEVESCKVCFEHFEEMMTGSGGIYRSLTQIFIKNREHKIGQLELETNKLLGRM</sequence>
<dbReference type="GeneID" id="25918197"/>
<name>A0A0L0EZI4_9EUKA</name>
<protein>
    <submittedName>
        <fullName evidence="1">Uncharacterized protein</fullName>
    </submittedName>
</protein>
<accession>A0A0L0EZI4</accession>
<evidence type="ECO:0000313" key="2">
    <source>
        <dbReference type="Proteomes" id="UP000054560"/>
    </source>
</evidence>
<reference evidence="1 2" key="1">
    <citation type="submission" date="2011-02" db="EMBL/GenBank/DDBJ databases">
        <title>The Genome Sequence of Sphaeroforma arctica JP610.</title>
        <authorList>
            <consortium name="The Broad Institute Genome Sequencing Platform"/>
            <person name="Russ C."/>
            <person name="Cuomo C."/>
            <person name="Young S.K."/>
            <person name="Zeng Q."/>
            <person name="Gargeya S."/>
            <person name="Alvarado L."/>
            <person name="Berlin A."/>
            <person name="Chapman S.B."/>
            <person name="Chen Z."/>
            <person name="Freedman E."/>
            <person name="Gellesch M."/>
            <person name="Goldberg J."/>
            <person name="Griggs A."/>
            <person name="Gujja S."/>
            <person name="Heilman E."/>
            <person name="Heiman D."/>
            <person name="Howarth C."/>
            <person name="Mehta T."/>
            <person name="Neiman D."/>
            <person name="Pearson M."/>
            <person name="Roberts A."/>
            <person name="Saif S."/>
            <person name="Shea T."/>
            <person name="Shenoy N."/>
            <person name="Sisk P."/>
            <person name="Stolte C."/>
            <person name="Sykes S."/>
            <person name="White J."/>
            <person name="Yandava C."/>
            <person name="Burger G."/>
            <person name="Gray M.W."/>
            <person name="Holland P.W.H."/>
            <person name="King N."/>
            <person name="Lang F.B.F."/>
            <person name="Roger A.J."/>
            <person name="Ruiz-Trillo I."/>
            <person name="Haas B."/>
            <person name="Nusbaum C."/>
            <person name="Birren B."/>
        </authorList>
    </citation>
    <scope>NUCLEOTIDE SEQUENCE [LARGE SCALE GENOMIC DNA]</scope>
    <source>
        <strain evidence="1 2">JP610</strain>
    </source>
</reference>
<dbReference type="Proteomes" id="UP000054560">
    <property type="component" value="Unassembled WGS sequence"/>
</dbReference>
<organism evidence="1 2">
    <name type="scientific">Sphaeroforma arctica JP610</name>
    <dbReference type="NCBI Taxonomy" id="667725"/>
    <lineage>
        <taxon>Eukaryota</taxon>
        <taxon>Ichthyosporea</taxon>
        <taxon>Ichthyophonida</taxon>
        <taxon>Sphaeroforma</taxon>
    </lineage>
</organism>
<feature type="non-terminal residue" evidence="1">
    <location>
        <position position="71"/>
    </location>
</feature>
<keyword evidence="2" id="KW-1185">Reference proteome</keyword>
<dbReference type="AlphaFoldDB" id="A0A0L0EZI4"/>
<dbReference type="RefSeq" id="XP_014143691.1">
    <property type="nucleotide sequence ID" value="XM_014288216.1"/>
</dbReference>